<organism evidence="1 2">
    <name type="scientific">Microbotryum saponariae</name>
    <dbReference type="NCBI Taxonomy" id="289078"/>
    <lineage>
        <taxon>Eukaryota</taxon>
        <taxon>Fungi</taxon>
        <taxon>Dikarya</taxon>
        <taxon>Basidiomycota</taxon>
        <taxon>Pucciniomycotina</taxon>
        <taxon>Microbotryomycetes</taxon>
        <taxon>Microbotryales</taxon>
        <taxon>Microbotryaceae</taxon>
        <taxon>Microbotryum</taxon>
    </lineage>
</organism>
<keyword evidence="2" id="KW-1185">Reference proteome</keyword>
<dbReference type="EMBL" id="FMWP01000107">
    <property type="protein sequence ID" value="SDA00022.1"/>
    <property type="molecule type" value="Genomic_DNA"/>
</dbReference>
<name>A0A2X0M583_9BASI</name>
<evidence type="ECO:0000313" key="1">
    <source>
        <dbReference type="EMBL" id="SDA00022.1"/>
    </source>
</evidence>
<dbReference type="AlphaFoldDB" id="A0A2X0M583"/>
<proteinExistence type="predicted"/>
<reference evidence="2" key="1">
    <citation type="submission" date="2016-10" db="EMBL/GenBank/DDBJ databases">
        <authorList>
            <person name="Jeantristanb JTB J.-T."/>
            <person name="Ricardo R."/>
        </authorList>
    </citation>
    <scope>NUCLEOTIDE SEQUENCE [LARGE SCALE GENOMIC DNA]</scope>
</reference>
<evidence type="ECO:0000313" key="2">
    <source>
        <dbReference type="Proteomes" id="UP000249723"/>
    </source>
</evidence>
<sequence length="137" mass="14941">MTNYSLQSPHVLGTLSLILFSSSYSNTYFPADLCYPNTLPDTTTQPSYSTPTILSISSVEGCQLPHPMSNLRPVTHSSVSPNPVFYLPAELLADLPEKTYPCPTPNSSTPYQQSITSSGGSDWFSTFTHFSGIRPLT</sequence>
<protein>
    <submittedName>
        <fullName evidence="1">BZ3500_MvSof-1268-A1-R1_Chr9g10396 protein</fullName>
    </submittedName>
</protein>
<dbReference type="Proteomes" id="UP000249723">
    <property type="component" value="Unassembled WGS sequence"/>
</dbReference>
<gene>
    <name evidence="1" type="ORF">BZ3500_MVSOF-1268-A1-R1_CHR9G10396</name>
</gene>
<accession>A0A2X0M583</accession>